<feature type="compositionally biased region" description="Polar residues" evidence="1">
    <location>
        <begin position="634"/>
        <end position="646"/>
    </location>
</feature>
<dbReference type="GeneID" id="37196409"/>
<reference evidence="3 4" key="1">
    <citation type="submission" date="2018-02" db="EMBL/GenBank/DDBJ databases">
        <title>The genomes of Aspergillus section Nigri reveals drivers in fungal speciation.</title>
        <authorList>
            <consortium name="DOE Joint Genome Institute"/>
            <person name="Vesth T.C."/>
            <person name="Nybo J."/>
            <person name="Theobald S."/>
            <person name="Brandl J."/>
            <person name="Frisvad J.C."/>
            <person name="Nielsen K.F."/>
            <person name="Lyhne E.K."/>
            <person name="Kogle M.E."/>
            <person name="Kuo A."/>
            <person name="Riley R."/>
            <person name="Clum A."/>
            <person name="Nolan M."/>
            <person name="Lipzen A."/>
            <person name="Salamov A."/>
            <person name="Henrissat B."/>
            <person name="Wiebenga A."/>
            <person name="De vries R.P."/>
            <person name="Grigoriev I.V."/>
            <person name="Mortensen U.H."/>
            <person name="Andersen M.R."/>
            <person name="Baker S.E."/>
        </authorList>
    </citation>
    <scope>NUCLEOTIDE SEQUENCE [LARGE SCALE GENOMIC DNA]</scope>
    <source>
        <strain evidence="3 4">CBS 101889</strain>
    </source>
</reference>
<dbReference type="Pfam" id="PF09994">
    <property type="entry name" value="T6SS_Tle1-like_cat"/>
    <property type="match status" value="1"/>
</dbReference>
<dbReference type="EMBL" id="KZ824320">
    <property type="protein sequence ID" value="RAL08030.1"/>
    <property type="molecule type" value="Genomic_DNA"/>
</dbReference>
<evidence type="ECO:0000313" key="3">
    <source>
        <dbReference type="EMBL" id="RAL08030.1"/>
    </source>
</evidence>
<evidence type="ECO:0000256" key="1">
    <source>
        <dbReference type="SAM" id="MobiDB-lite"/>
    </source>
</evidence>
<sequence length="646" mass="73192">MTGSTSSPPVPKRIILCFDGTWQTAVSGKQNCPSNITRLCRAIKPVDRSGEKEWQQVVWYDSGVGTTSLAVSKMLEGAVGDGLDGNVVEAYNFVAMNWNPGDKILCFGFSRGAYTARAIAGLISDVGICERRDLHRFPELWKLYKKPRENRPFYCSDDYFRFIDGRASENHRKHGTDTGLAWEANYNHDWAQKDSRLVEVVAVYDTVQALGIPEVAGVQLPAYMMFWKDPPGWHNVNLSRHIKHAIQALALDEYRNAFYPEVWCLPKEGYPNVTEENVRLSLEKTAKEKLKALNEAGKERRRLVKEAQEHGKLHPTDYTDDNLHLGIPKLTQVWFPGYHINIGGGSSDTLLNHGDMEEMSNIVFAWMLDQIKPHVAINKWTIKDDYNRRQERFRALNAARRKDAPKEGEKESWRAYIGRGAKRVASTVMHPLTPAPYSGERVYTWGLADMPDSFTSMYIPNGKRGREPSANVYKDPKTKKEIIGFTCAQIHPIVNFRVENKKNKTYLPMGLSAGQYSRRLVGKEFVYSLDGEDVPEWHLGGENSYEWMALKQHEDALQYIFQQEQDRMTGSTNTAFKVSNGVSNALNSVPEGLHRHYRKIVDSKFISTEEKEEGSVLESEHSTPTGLLPLEELSASSFSQSPGYQG</sequence>
<dbReference type="PANTHER" id="PTHR33840">
    <property type="match status" value="1"/>
</dbReference>
<dbReference type="STRING" id="1450537.A0A395HJT3"/>
<dbReference type="RefSeq" id="XP_025547184.1">
    <property type="nucleotide sequence ID" value="XM_025692120.1"/>
</dbReference>
<dbReference type="PANTHER" id="PTHR33840:SF16">
    <property type="entry name" value="DUF2235 DOMAIN-CONTAINING PROTEIN"/>
    <property type="match status" value="1"/>
</dbReference>
<keyword evidence="4" id="KW-1185">Reference proteome</keyword>
<accession>A0A395HJT3</accession>
<feature type="region of interest" description="Disordered" evidence="1">
    <location>
        <begin position="611"/>
        <end position="646"/>
    </location>
</feature>
<protein>
    <recommendedName>
        <fullName evidence="2">T6SS Phospholipase effector Tle1-like catalytic domain-containing protein</fullName>
    </recommendedName>
</protein>
<name>A0A395HJT3_ASPHC</name>
<feature type="domain" description="T6SS Phospholipase effector Tle1-like catalytic" evidence="2">
    <location>
        <begin position="12"/>
        <end position="370"/>
    </location>
</feature>
<evidence type="ECO:0000259" key="2">
    <source>
        <dbReference type="Pfam" id="PF09994"/>
    </source>
</evidence>
<dbReference type="VEuPathDB" id="FungiDB:BO97DRAFT_355093"/>
<organism evidence="3 4">
    <name type="scientific">Aspergillus homomorphus (strain CBS 101889)</name>
    <dbReference type="NCBI Taxonomy" id="1450537"/>
    <lineage>
        <taxon>Eukaryota</taxon>
        <taxon>Fungi</taxon>
        <taxon>Dikarya</taxon>
        <taxon>Ascomycota</taxon>
        <taxon>Pezizomycotina</taxon>
        <taxon>Eurotiomycetes</taxon>
        <taxon>Eurotiomycetidae</taxon>
        <taxon>Eurotiales</taxon>
        <taxon>Aspergillaceae</taxon>
        <taxon>Aspergillus</taxon>
        <taxon>Aspergillus subgen. Circumdati</taxon>
    </lineage>
</organism>
<dbReference type="InterPro" id="IPR018712">
    <property type="entry name" value="Tle1-like_cat"/>
</dbReference>
<evidence type="ECO:0000313" key="4">
    <source>
        <dbReference type="Proteomes" id="UP000248961"/>
    </source>
</evidence>
<gene>
    <name evidence="3" type="ORF">BO97DRAFT_355093</name>
</gene>
<proteinExistence type="predicted"/>
<dbReference type="AlphaFoldDB" id="A0A395HJT3"/>
<dbReference type="OrthoDB" id="59699at2759"/>
<dbReference type="Proteomes" id="UP000248961">
    <property type="component" value="Unassembled WGS sequence"/>
</dbReference>